<evidence type="ECO:0000256" key="15">
    <source>
        <dbReference type="ARBA" id="ARBA00023167"/>
    </source>
</evidence>
<evidence type="ECO:0000256" key="17">
    <source>
        <dbReference type="PIRSR" id="PIRSR006404-1"/>
    </source>
</evidence>
<gene>
    <name evidence="21" type="ORF">KDK67_09625</name>
</gene>
<dbReference type="PROSITE" id="PS51371">
    <property type="entry name" value="CBS"/>
    <property type="match status" value="2"/>
</dbReference>
<dbReference type="CDD" id="cd04801">
    <property type="entry name" value="CBS_pair_peptidase_M50"/>
    <property type="match status" value="1"/>
</dbReference>
<keyword evidence="3 16" id="KW-1003">Cell membrane</keyword>
<keyword evidence="11 16" id="KW-1133">Transmembrane helix</keyword>
<name>A0A9E4ZHD6_9EURY</name>
<comment type="cofactor">
    <cofactor evidence="16 18">
        <name>Zn(2+)</name>
        <dbReference type="ChEBI" id="CHEBI:29105"/>
    </cofactor>
    <text evidence="16 18">Binds 1 zinc ion per subunit.</text>
</comment>
<dbReference type="Proteomes" id="UP001056766">
    <property type="component" value="Unassembled WGS sequence"/>
</dbReference>
<sequence length="367" mass="40508">MQNSFKIGTIIGIPIKIHITFLLVLPVFAFIFASNPAPFGFSDIQPVSLGYLLAFVTTLLLFVCVVLHELGHSYLAQKYGVKITDITLFLIGGVSSMEEIPRDPSQEAKMAFAGPLVSFIIGTSLLLLNFVLADTFATFGNNVVFRIIQMLGSINIVLGIFNLLPAFPMDGGRILRAWFARKMSYIQATHTAASVGKMFALLLGFLGLVSSPWNPWLIFIAIFVYMGASGEDRSTAVTIILEKIPVKDVMSKEVISVEPSMTIDELTQFMFEKKHMGYPVMERNTLKGIITFTDVRRVIPLERYSVLVSDLMTHNVVTIPLEATASDALKLMSFNNIGRVLVIDEDGSVAGILSRTDLMHTMTLLNE</sequence>
<keyword evidence="13 19" id="KW-0129">CBS domain</keyword>
<dbReference type="PIRSF" id="PIRSF006404">
    <property type="entry name" value="UCP006404_Pept_M50_CBS"/>
    <property type="match status" value="1"/>
</dbReference>
<dbReference type="GO" id="GO:0046872">
    <property type="term" value="F:metal ion binding"/>
    <property type="evidence" value="ECO:0007669"/>
    <property type="project" value="UniProtKB-UniRule"/>
</dbReference>
<dbReference type="Pfam" id="PF00571">
    <property type="entry name" value="CBS"/>
    <property type="match status" value="2"/>
</dbReference>
<feature type="binding site" evidence="18">
    <location>
        <position position="72"/>
    </location>
    <ligand>
        <name>Zn(2+)</name>
        <dbReference type="ChEBI" id="CHEBI:29105"/>
        <note>catalytic</note>
    </ligand>
</feature>
<keyword evidence="10 16" id="KW-0862">Zinc</keyword>
<dbReference type="SMART" id="SM00116">
    <property type="entry name" value="CBS"/>
    <property type="match status" value="2"/>
</dbReference>
<keyword evidence="9 16" id="KW-0378">Hydrolase</keyword>
<comment type="caution">
    <text evidence="21">The sequence shown here is derived from an EMBL/GenBank/DDBJ whole genome shotgun (WGS) entry which is preliminary data.</text>
</comment>
<dbReference type="GO" id="GO:0005886">
    <property type="term" value="C:plasma membrane"/>
    <property type="evidence" value="ECO:0007669"/>
    <property type="project" value="UniProtKB-SubCell"/>
</dbReference>
<reference evidence="21" key="1">
    <citation type="journal article" date="2021" name="mSystems">
        <title>Bacteria and Archaea Synergistically Convert Glycine Betaine to Biogenic Methane in the Formosa Cold Seep of the South China Sea.</title>
        <authorList>
            <person name="Li L."/>
            <person name="Zhang W."/>
            <person name="Zhang S."/>
            <person name="Song L."/>
            <person name="Sun Q."/>
            <person name="Zhang H."/>
            <person name="Xiang H."/>
            <person name="Dong X."/>
        </authorList>
    </citation>
    <scope>NUCLEOTIDE SEQUENCE</scope>
    <source>
        <strain evidence="21">LLY</strain>
    </source>
</reference>
<feature type="transmembrane region" description="Helical" evidence="16">
    <location>
        <begin position="7"/>
        <end position="31"/>
    </location>
</feature>
<dbReference type="AlphaFoldDB" id="A0A9E4ZHD6"/>
<evidence type="ECO:0000256" key="3">
    <source>
        <dbReference type="ARBA" id="ARBA00022475"/>
    </source>
</evidence>
<dbReference type="Gene3D" id="3.10.580.10">
    <property type="entry name" value="CBS-domain"/>
    <property type="match status" value="2"/>
</dbReference>
<keyword evidence="7 16" id="KW-0479">Metal-binding</keyword>
<keyword evidence="5 16" id="KW-0645">Protease</keyword>
<evidence type="ECO:0000256" key="13">
    <source>
        <dbReference type="ARBA" id="ARBA00023122"/>
    </source>
</evidence>
<feature type="binding site" evidence="18">
    <location>
        <position position="170"/>
    </location>
    <ligand>
        <name>Zn(2+)</name>
        <dbReference type="ChEBI" id="CHEBI:29105"/>
        <note>catalytic</note>
    </ligand>
</feature>
<evidence type="ECO:0000256" key="18">
    <source>
        <dbReference type="PIRSR" id="PIRSR006404-2"/>
    </source>
</evidence>
<proteinExistence type="inferred from homology"/>
<accession>A0A9E4ZHD6</accession>
<evidence type="ECO:0000256" key="7">
    <source>
        <dbReference type="ARBA" id="ARBA00022723"/>
    </source>
</evidence>
<evidence type="ECO:0000256" key="9">
    <source>
        <dbReference type="ARBA" id="ARBA00022801"/>
    </source>
</evidence>
<protein>
    <recommendedName>
        <fullName evidence="16">Zinc metalloprotease</fullName>
    </recommendedName>
</protein>
<feature type="transmembrane region" description="Helical" evidence="16">
    <location>
        <begin position="51"/>
        <end position="70"/>
    </location>
</feature>
<evidence type="ECO:0000256" key="1">
    <source>
        <dbReference type="ARBA" id="ARBA00004651"/>
    </source>
</evidence>
<feature type="binding site" evidence="18">
    <location>
        <position position="68"/>
    </location>
    <ligand>
        <name>Zn(2+)</name>
        <dbReference type="ChEBI" id="CHEBI:29105"/>
        <note>catalytic</note>
    </ligand>
</feature>
<reference evidence="21" key="2">
    <citation type="submission" date="2021-04" db="EMBL/GenBank/DDBJ databases">
        <authorList>
            <person name="Dong X."/>
        </authorList>
    </citation>
    <scope>NUCLEOTIDE SEQUENCE</scope>
    <source>
        <strain evidence="21">LLY</strain>
    </source>
</reference>
<dbReference type="RefSeq" id="WP_250868580.1">
    <property type="nucleotide sequence ID" value="NZ_JAGSOI010000040.1"/>
</dbReference>
<evidence type="ECO:0000256" key="4">
    <source>
        <dbReference type="ARBA" id="ARBA00022605"/>
    </source>
</evidence>
<evidence type="ECO:0000256" key="16">
    <source>
        <dbReference type="PIRNR" id="PIRNR006404"/>
    </source>
</evidence>
<dbReference type="Pfam" id="PF02163">
    <property type="entry name" value="Peptidase_M50"/>
    <property type="match status" value="2"/>
</dbReference>
<feature type="transmembrane region" description="Helical" evidence="16">
    <location>
        <begin position="185"/>
        <end position="207"/>
    </location>
</feature>
<dbReference type="SUPFAM" id="SSF54631">
    <property type="entry name" value="CBS-domain pair"/>
    <property type="match status" value="1"/>
</dbReference>
<evidence type="ECO:0000256" key="10">
    <source>
        <dbReference type="ARBA" id="ARBA00022833"/>
    </source>
</evidence>
<evidence type="ECO:0000256" key="12">
    <source>
        <dbReference type="ARBA" id="ARBA00023049"/>
    </source>
</evidence>
<evidence type="ECO:0000259" key="20">
    <source>
        <dbReference type="PROSITE" id="PS51371"/>
    </source>
</evidence>
<evidence type="ECO:0000256" key="5">
    <source>
        <dbReference type="ARBA" id="ARBA00022670"/>
    </source>
</evidence>
<feature type="transmembrane region" description="Helical" evidence="16">
    <location>
        <begin position="110"/>
        <end position="131"/>
    </location>
</feature>
<feature type="domain" description="CBS" evidence="20">
    <location>
        <begin position="312"/>
        <end position="367"/>
    </location>
</feature>
<dbReference type="InterPro" id="IPR000644">
    <property type="entry name" value="CBS_dom"/>
</dbReference>
<evidence type="ECO:0000256" key="14">
    <source>
        <dbReference type="ARBA" id="ARBA00023136"/>
    </source>
</evidence>
<dbReference type="CDD" id="cd06164">
    <property type="entry name" value="S2P-M50_SpoIVFB_CBS"/>
    <property type="match status" value="1"/>
</dbReference>
<keyword evidence="4" id="KW-0028">Amino-acid biosynthesis</keyword>
<evidence type="ECO:0000256" key="8">
    <source>
        <dbReference type="ARBA" id="ARBA00022737"/>
    </source>
</evidence>
<dbReference type="InterPro" id="IPR046342">
    <property type="entry name" value="CBS_dom_sf"/>
</dbReference>
<comment type="subcellular location">
    <subcellularLocation>
        <location evidence="1 16">Cell membrane</location>
        <topology evidence="1 16">Multi-pass membrane protein</topology>
    </subcellularLocation>
</comment>
<evidence type="ECO:0000313" key="22">
    <source>
        <dbReference type="Proteomes" id="UP001056766"/>
    </source>
</evidence>
<dbReference type="EMBL" id="JAGSOI010000040">
    <property type="protein sequence ID" value="MCM1987239.1"/>
    <property type="molecule type" value="Genomic_DNA"/>
</dbReference>
<feature type="active site" evidence="17">
    <location>
        <position position="69"/>
    </location>
</feature>
<evidence type="ECO:0000256" key="19">
    <source>
        <dbReference type="PROSITE-ProRule" id="PRU00703"/>
    </source>
</evidence>
<dbReference type="GO" id="GO:0009086">
    <property type="term" value="P:methionine biosynthetic process"/>
    <property type="evidence" value="ECO:0007669"/>
    <property type="project" value="UniProtKB-KW"/>
</dbReference>
<comment type="similarity">
    <text evidence="2 16">Belongs to the peptidase M50B family.</text>
</comment>
<keyword evidence="15" id="KW-0486">Methionine biosynthesis</keyword>
<keyword evidence="14 16" id="KW-0472">Membrane</keyword>
<dbReference type="GO" id="GO:0008237">
    <property type="term" value="F:metallopeptidase activity"/>
    <property type="evidence" value="ECO:0007669"/>
    <property type="project" value="UniProtKB-UniRule"/>
</dbReference>
<feature type="transmembrane region" description="Helical" evidence="16">
    <location>
        <begin position="143"/>
        <end position="164"/>
    </location>
</feature>
<keyword evidence="12 16" id="KW-0482">Metalloprotease</keyword>
<dbReference type="GO" id="GO:0006508">
    <property type="term" value="P:proteolysis"/>
    <property type="evidence" value="ECO:0007669"/>
    <property type="project" value="UniProtKB-KW"/>
</dbReference>
<evidence type="ECO:0000256" key="2">
    <source>
        <dbReference type="ARBA" id="ARBA00007931"/>
    </source>
</evidence>
<evidence type="ECO:0000256" key="6">
    <source>
        <dbReference type="ARBA" id="ARBA00022692"/>
    </source>
</evidence>
<dbReference type="InterPro" id="IPR008915">
    <property type="entry name" value="Peptidase_M50"/>
</dbReference>
<evidence type="ECO:0000256" key="11">
    <source>
        <dbReference type="ARBA" id="ARBA00022989"/>
    </source>
</evidence>
<keyword evidence="6 16" id="KW-0812">Transmembrane</keyword>
<organism evidence="21 22">
    <name type="scientific">Methanococcoides seepicolus</name>
    <dbReference type="NCBI Taxonomy" id="2828780"/>
    <lineage>
        <taxon>Archaea</taxon>
        <taxon>Methanobacteriati</taxon>
        <taxon>Methanobacteriota</taxon>
        <taxon>Stenosarchaea group</taxon>
        <taxon>Methanomicrobia</taxon>
        <taxon>Methanosarcinales</taxon>
        <taxon>Methanosarcinaceae</taxon>
        <taxon>Methanococcoides</taxon>
    </lineage>
</organism>
<feature type="domain" description="CBS" evidence="20">
    <location>
        <begin position="250"/>
        <end position="305"/>
    </location>
</feature>
<dbReference type="InterPro" id="IPR016483">
    <property type="entry name" value="UCP006404_Pept_M50_CBS"/>
</dbReference>
<feature type="transmembrane region" description="Helical" evidence="16">
    <location>
        <begin position="213"/>
        <end position="230"/>
    </location>
</feature>
<evidence type="ECO:0000313" key="21">
    <source>
        <dbReference type="EMBL" id="MCM1987239.1"/>
    </source>
</evidence>
<keyword evidence="8" id="KW-0677">Repeat</keyword>
<dbReference type="PANTHER" id="PTHR39188">
    <property type="entry name" value="MEMBRANE-ASSOCIATED ZINC METALLOPROTEASE M50B"/>
    <property type="match status" value="1"/>
</dbReference>
<dbReference type="PANTHER" id="PTHR39188:SF3">
    <property type="entry name" value="STAGE IV SPORULATION PROTEIN FB"/>
    <property type="match status" value="1"/>
</dbReference>
<keyword evidence="22" id="KW-1185">Reference proteome</keyword>